<dbReference type="Gene3D" id="1.20.58.2220">
    <property type="entry name" value="Formin, FH2 domain"/>
    <property type="match status" value="1"/>
</dbReference>
<dbReference type="FunFam" id="1.20.58.2220:FF:000005">
    <property type="entry name" value="Formin 1"/>
    <property type="match status" value="1"/>
</dbReference>
<comment type="similarity">
    <text evidence="2">Belongs to the formin homology family. Cappuccino subfamily.</text>
</comment>
<evidence type="ECO:0000256" key="1">
    <source>
        <dbReference type="ARBA" id="ARBA00004123"/>
    </source>
</evidence>
<feature type="coiled-coil region" evidence="5">
    <location>
        <begin position="1045"/>
        <end position="1116"/>
    </location>
</feature>
<evidence type="ECO:0000256" key="3">
    <source>
        <dbReference type="ARBA" id="ARBA00023054"/>
    </source>
</evidence>
<keyword evidence="4" id="KW-0539">Nucleus</keyword>
<dbReference type="OMA" id="WHERNDN"/>
<dbReference type="GO" id="GO:0005737">
    <property type="term" value="C:cytoplasm"/>
    <property type="evidence" value="ECO:0007669"/>
    <property type="project" value="TreeGrafter"/>
</dbReference>
<dbReference type="EMBL" id="BEZZ01000101">
    <property type="protein sequence ID" value="GCC25852.1"/>
    <property type="molecule type" value="Genomic_DNA"/>
</dbReference>
<evidence type="ECO:0000313" key="9">
    <source>
        <dbReference type="Proteomes" id="UP000287033"/>
    </source>
</evidence>
<feature type="compositionally biased region" description="Pro residues" evidence="6">
    <location>
        <begin position="689"/>
        <end position="747"/>
    </location>
</feature>
<protein>
    <recommendedName>
        <fullName evidence="7">FH2 domain-containing protein</fullName>
    </recommendedName>
</protein>
<feature type="compositionally biased region" description="Polar residues" evidence="6">
    <location>
        <begin position="244"/>
        <end position="288"/>
    </location>
</feature>
<evidence type="ECO:0000256" key="5">
    <source>
        <dbReference type="SAM" id="Coils"/>
    </source>
</evidence>
<dbReference type="PANTHER" id="PTHR45920:SF7">
    <property type="entry name" value="FORMIN-G"/>
    <property type="match status" value="1"/>
</dbReference>
<keyword evidence="3 5" id="KW-0175">Coiled coil</keyword>
<feature type="compositionally biased region" description="Basic and acidic residues" evidence="6">
    <location>
        <begin position="1178"/>
        <end position="1201"/>
    </location>
</feature>
<comment type="subcellular location">
    <subcellularLocation>
        <location evidence="1">Nucleus</location>
    </subcellularLocation>
</comment>
<dbReference type="GO" id="GO:0005634">
    <property type="term" value="C:nucleus"/>
    <property type="evidence" value="ECO:0007669"/>
    <property type="project" value="UniProtKB-SubCell"/>
</dbReference>
<dbReference type="OrthoDB" id="427644at2759"/>
<name>A0A401S634_CHIPU</name>
<proteinExistence type="inferred from homology"/>
<evidence type="ECO:0000256" key="2">
    <source>
        <dbReference type="ARBA" id="ARBA00005271"/>
    </source>
</evidence>
<evidence type="ECO:0000256" key="6">
    <source>
        <dbReference type="SAM" id="MobiDB-lite"/>
    </source>
</evidence>
<comment type="caution">
    <text evidence="8">The sequence shown here is derived from an EMBL/GenBank/DDBJ whole genome shotgun (WGS) entry which is preliminary data.</text>
</comment>
<dbReference type="InterPro" id="IPR042201">
    <property type="entry name" value="FH2_Formin_sf"/>
</dbReference>
<dbReference type="Proteomes" id="UP000287033">
    <property type="component" value="Unassembled WGS sequence"/>
</dbReference>
<gene>
    <name evidence="8" type="ORF">chiPu_0004264</name>
</gene>
<feature type="domain" description="FH2" evidence="7">
    <location>
        <begin position="761"/>
        <end position="1177"/>
    </location>
</feature>
<evidence type="ECO:0000313" key="8">
    <source>
        <dbReference type="EMBL" id="GCC25852.1"/>
    </source>
</evidence>
<dbReference type="AlphaFoldDB" id="A0A401S634"/>
<dbReference type="GO" id="GO:0005884">
    <property type="term" value="C:actin filament"/>
    <property type="evidence" value="ECO:0007669"/>
    <property type="project" value="InterPro"/>
</dbReference>
<dbReference type="STRING" id="137246.A0A401S634"/>
<dbReference type="PRINTS" id="PR00828">
    <property type="entry name" value="FORMIN"/>
</dbReference>
<dbReference type="Pfam" id="PF02181">
    <property type="entry name" value="FH2"/>
    <property type="match status" value="1"/>
</dbReference>
<feature type="region of interest" description="Disordered" evidence="6">
    <location>
        <begin position="457"/>
        <end position="505"/>
    </location>
</feature>
<dbReference type="SMART" id="SM00498">
    <property type="entry name" value="FH2"/>
    <property type="match status" value="1"/>
</dbReference>
<feature type="region of interest" description="Disordered" evidence="6">
    <location>
        <begin position="379"/>
        <end position="411"/>
    </location>
</feature>
<accession>A0A401S634</accession>
<dbReference type="PANTHER" id="PTHR45920">
    <property type="entry name" value="FORMIN HOMOLOGY 2 DOMAIN CONTAINING, ISOFORM I"/>
    <property type="match status" value="1"/>
</dbReference>
<keyword evidence="9" id="KW-1185">Reference proteome</keyword>
<dbReference type="PROSITE" id="PS51444">
    <property type="entry name" value="FH2"/>
    <property type="match status" value="1"/>
</dbReference>
<feature type="compositionally biased region" description="Polar residues" evidence="6">
    <location>
        <begin position="382"/>
        <end position="399"/>
    </location>
</feature>
<dbReference type="GO" id="GO:0051015">
    <property type="term" value="F:actin filament binding"/>
    <property type="evidence" value="ECO:0007669"/>
    <property type="project" value="TreeGrafter"/>
</dbReference>
<dbReference type="GO" id="GO:0008017">
    <property type="term" value="F:microtubule binding"/>
    <property type="evidence" value="ECO:0007669"/>
    <property type="project" value="InterPro"/>
</dbReference>
<dbReference type="SUPFAM" id="SSF101447">
    <property type="entry name" value="Formin homology 2 domain (FH2 domain)"/>
    <property type="match status" value="1"/>
</dbReference>
<evidence type="ECO:0000256" key="4">
    <source>
        <dbReference type="ARBA" id="ARBA00023242"/>
    </source>
</evidence>
<dbReference type="InterPro" id="IPR015425">
    <property type="entry name" value="FH2_Formin"/>
</dbReference>
<feature type="region of interest" description="Disordered" evidence="6">
    <location>
        <begin position="648"/>
        <end position="753"/>
    </location>
</feature>
<reference evidence="8 9" key="1">
    <citation type="journal article" date="2018" name="Nat. Ecol. Evol.">
        <title>Shark genomes provide insights into elasmobranch evolution and the origin of vertebrates.</title>
        <authorList>
            <person name="Hara Y"/>
            <person name="Yamaguchi K"/>
            <person name="Onimaru K"/>
            <person name="Kadota M"/>
            <person name="Koyanagi M"/>
            <person name="Keeley SD"/>
            <person name="Tatsumi K"/>
            <person name="Tanaka K"/>
            <person name="Motone F"/>
            <person name="Kageyama Y"/>
            <person name="Nozu R"/>
            <person name="Adachi N"/>
            <person name="Nishimura O"/>
            <person name="Nakagawa R"/>
            <person name="Tanegashima C"/>
            <person name="Kiyatake I"/>
            <person name="Matsumoto R"/>
            <person name="Murakumo K"/>
            <person name="Nishida K"/>
            <person name="Terakita A"/>
            <person name="Kuratani S"/>
            <person name="Sato K"/>
            <person name="Hyodo S Kuraku.S."/>
        </authorList>
    </citation>
    <scope>NUCLEOTIDE SEQUENCE [LARGE SCALE GENOMIC DNA]</scope>
</reference>
<sequence>MTENVNSGNGAEVGPTEDSATPAAERSASLFSSFSMKMPFLGRRSGIKSVSETTQQNNGQGGAWLTFFRSLDSNESDGNMEKDIAVVSDKVIDEVKEAAKQADERVVEDQSTDLNILIESTEKGNEESCAPESSLESRALSNLSGMDQDEGTVRVILVHTTSDAESEEEAGSEEQQIHETEVPLSVDENSKHILEQNLPKDNELTSIQQQENIVVADEAKALSELKLSQEDLMSQVVLSKDLTETSNDGNNETEQNSLEESSKDLISSTSTADSNNVPKQEILPSQTERTFQMPPLFSGLRLLKKGAIGEDKDTIAEIKQKDVDLAMLKLTTPGQKSAAKLLTESFPKRKDDRKPPELKTNSGFLDQLSQLIFDVPKDKVDTSGQQSQHAITTNETSPPEQAPVVASQSATSETALESFRSFFMAKPNKRDATNSAELENLKRRKKQEKESLRAIFERPFAKQPFEQKHQLGSTELKSDISPSEFEDRTPGRLQAIWPPPKPKDEEEKVGLKYTEAEYHAAILHLKRDHKTETENLQNEFELKLFHIRGEHAEEIAKREETIVQLQNKLENKIKEGKSETRDIAVSTADELVLKTFRNVCIQTDRETFIQLNQDDGKIAKSNLSTPGKLKLASLNLNGQSACSLHATKEEALPSSQTSTSQETQPVPLSLLTPSLSGSQSSPTALRSGPPAPPPPPPPPPPPLPGSGPPPPPPLPGSGPPPPPPLPGSGPPLPPPLPGSGPPPPPPFGVSNLRLSADRPARKPIIEPRRPMKPLYWNRIQIKDSRDGNISTIWESLEEPHIQDAEEFEELFSKPAVKEVKKPLSDSYQKTNKTKKIVKLLDGKRSQAVGIFISSLHLEMKDIQQAILYLDNTVVDLETLQALYDNRAQEDELTVIHKYYEKSKEEEIKLLDKPEQFLYELSQIPNFAERTHCIIFQSVFMEGISTIRRKAGNVLHLSKTLTDHKNVKIVLGLILAFGNHMNGGNRTRGQADGFGLEILPKLKDVKSRDNRISLVDFVASYYLHHFDKDAGTDKSVYPLPEPQELMRASQVKFEDLTKDLRKLKKDLEACEKEITLVCRKSSEQELQPFKEKMEEFIQNAKNDLKVEEAHLEESQKSFEETIKFFGVKPKPGGKDITPNYIFMLWFEFCTDFKNTWKCESKNISKERLKEAQQSVKKITSEKKVETKKTNPNSLKERLRQREASVITD</sequence>
<dbReference type="GO" id="GO:0030866">
    <property type="term" value="P:cortical actin cytoskeleton organization"/>
    <property type="evidence" value="ECO:0007669"/>
    <property type="project" value="TreeGrafter"/>
</dbReference>
<feature type="compositionally biased region" description="Low complexity" evidence="6">
    <location>
        <begin position="654"/>
        <end position="683"/>
    </location>
</feature>
<evidence type="ECO:0000259" key="7">
    <source>
        <dbReference type="PROSITE" id="PS51444"/>
    </source>
</evidence>
<organism evidence="8 9">
    <name type="scientific">Chiloscyllium punctatum</name>
    <name type="common">Brownbanded bambooshark</name>
    <name type="synonym">Hemiscyllium punctatum</name>
    <dbReference type="NCBI Taxonomy" id="137246"/>
    <lineage>
        <taxon>Eukaryota</taxon>
        <taxon>Metazoa</taxon>
        <taxon>Chordata</taxon>
        <taxon>Craniata</taxon>
        <taxon>Vertebrata</taxon>
        <taxon>Chondrichthyes</taxon>
        <taxon>Elasmobranchii</taxon>
        <taxon>Galeomorphii</taxon>
        <taxon>Galeoidea</taxon>
        <taxon>Orectolobiformes</taxon>
        <taxon>Hemiscylliidae</taxon>
        <taxon>Chiloscyllium</taxon>
    </lineage>
</organism>
<dbReference type="GO" id="GO:0045010">
    <property type="term" value="P:actin nucleation"/>
    <property type="evidence" value="ECO:0007669"/>
    <property type="project" value="InterPro"/>
</dbReference>
<feature type="region of interest" description="Disordered" evidence="6">
    <location>
        <begin position="162"/>
        <end position="186"/>
    </location>
</feature>
<dbReference type="InterPro" id="IPR001265">
    <property type="entry name" value="Formin_Cappuccino_subfam"/>
</dbReference>
<feature type="compositionally biased region" description="Basic and acidic residues" evidence="6">
    <location>
        <begin position="457"/>
        <end position="469"/>
    </location>
</feature>
<feature type="region of interest" description="Disordered" evidence="6">
    <location>
        <begin position="241"/>
        <end position="288"/>
    </location>
</feature>
<feature type="region of interest" description="Disordered" evidence="6">
    <location>
        <begin position="1"/>
        <end position="27"/>
    </location>
</feature>
<feature type="region of interest" description="Disordered" evidence="6">
    <location>
        <begin position="1178"/>
        <end position="1207"/>
    </location>
</feature>